<dbReference type="PANTHER" id="PTHR43471">
    <property type="entry name" value="ABC TRANSPORTER PERMEASE"/>
    <property type="match status" value="1"/>
</dbReference>
<dbReference type="Proteomes" id="UP000321328">
    <property type="component" value="Unassembled WGS sequence"/>
</dbReference>
<reference evidence="7 8" key="1">
    <citation type="submission" date="2019-07" db="EMBL/GenBank/DDBJ databases">
        <title>Whole genome shotgun sequence of Pseudonocardia asaccharolytica NBRC 16224.</title>
        <authorList>
            <person name="Hosoyama A."/>
            <person name="Uohara A."/>
            <person name="Ohji S."/>
            <person name="Ichikawa N."/>
        </authorList>
    </citation>
    <scope>NUCLEOTIDE SEQUENCE [LARGE SCALE GENOMIC DNA]</scope>
    <source>
        <strain evidence="7 8">NBRC 16224</strain>
    </source>
</reference>
<evidence type="ECO:0000256" key="2">
    <source>
        <dbReference type="ARBA" id="ARBA00022692"/>
    </source>
</evidence>
<evidence type="ECO:0000313" key="8">
    <source>
        <dbReference type="Proteomes" id="UP000321328"/>
    </source>
</evidence>
<comment type="subcellular location">
    <subcellularLocation>
        <location evidence="1">Membrane</location>
        <topology evidence="1">Multi-pass membrane protein</topology>
    </subcellularLocation>
</comment>
<accession>A0A511CZP2</accession>
<evidence type="ECO:0000313" key="7">
    <source>
        <dbReference type="EMBL" id="GEL18011.1"/>
    </source>
</evidence>
<dbReference type="PANTHER" id="PTHR43471:SF3">
    <property type="entry name" value="ABC TRANSPORTER PERMEASE PROTEIN NATB"/>
    <property type="match status" value="1"/>
</dbReference>
<dbReference type="AlphaFoldDB" id="A0A511CZP2"/>
<gene>
    <name evidence="7" type="ORF">PA7_18480</name>
</gene>
<dbReference type="OrthoDB" id="3268959at2"/>
<feature type="transmembrane region" description="Helical" evidence="5">
    <location>
        <begin position="295"/>
        <end position="315"/>
    </location>
</feature>
<keyword evidence="4 5" id="KW-0472">Membrane</keyword>
<keyword evidence="3 5" id="KW-1133">Transmembrane helix</keyword>
<evidence type="ECO:0000256" key="3">
    <source>
        <dbReference type="ARBA" id="ARBA00022989"/>
    </source>
</evidence>
<name>A0A511CZP2_9PSEU</name>
<evidence type="ECO:0000256" key="1">
    <source>
        <dbReference type="ARBA" id="ARBA00004141"/>
    </source>
</evidence>
<dbReference type="EMBL" id="BJVI01000014">
    <property type="protein sequence ID" value="GEL18011.1"/>
    <property type="molecule type" value="Genomic_DNA"/>
</dbReference>
<dbReference type="Pfam" id="PF12698">
    <property type="entry name" value="ABC2_membrane_3"/>
    <property type="match status" value="1"/>
</dbReference>
<keyword evidence="8" id="KW-1185">Reference proteome</keyword>
<dbReference type="STRING" id="1123024.GCA_000423625_03240"/>
<protein>
    <submittedName>
        <fullName evidence="7">ABC transporter permease</fullName>
    </submittedName>
</protein>
<evidence type="ECO:0000256" key="5">
    <source>
        <dbReference type="SAM" id="Phobius"/>
    </source>
</evidence>
<evidence type="ECO:0000256" key="4">
    <source>
        <dbReference type="ARBA" id="ARBA00023136"/>
    </source>
</evidence>
<keyword evidence="2 5" id="KW-0812">Transmembrane</keyword>
<feature type="domain" description="ABC-2 type transporter transmembrane" evidence="6">
    <location>
        <begin position="30"/>
        <end position="371"/>
    </location>
</feature>
<dbReference type="RefSeq" id="WP_028930843.1">
    <property type="nucleotide sequence ID" value="NZ_AUII01000015.1"/>
</dbReference>
<comment type="caution">
    <text evidence="7">The sequence shown here is derived from an EMBL/GenBank/DDBJ whole genome shotgun (WGS) entry which is preliminary data.</text>
</comment>
<feature type="transmembrane region" description="Helical" evidence="5">
    <location>
        <begin position="224"/>
        <end position="252"/>
    </location>
</feature>
<dbReference type="InterPro" id="IPR013525">
    <property type="entry name" value="ABC2_TM"/>
</dbReference>
<dbReference type="GO" id="GO:0016020">
    <property type="term" value="C:membrane"/>
    <property type="evidence" value="ECO:0007669"/>
    <property type="project" value="UniProtKB-SubCell"/>
</dbReference>
<organism evidence="7 8">
    <name type="scientific">Pseudonocardia asaccharolytica DSM 44247 = NBRC 16224</name>
    <dbReference type="NCBI Taxonomy" id="1123024"/>
    <lineage>
        <taxon>Bacteria</taxon>
        <taxon>Bacillati</taxon>
        <taxon>Actinomycetota</taxon>
        <taxon>Actinomycetes</taxon>
        <taxon>Pseudonocardiales</taxon>
        <taxon>Pseudonocardiaceae</taxon>
        <taxon>Pseudonocardia</taxon>
    </lineage>
</organism>
<feature type="transmembrane region" description="Helical" evidence="5">
    <location>
        <begin position="258"/>
        <end position="283"/>
    </location>
</feature>
<proteinExistence type="predicted"/>
<sequence>MNAPLPPGRAVLLVARREFIAQTRSRSFAVGLLITIAIFGIYILLFQFIGSQTSSNTLGVTPQTAALREALQAGAQAQDRTLTITEVGHETGEQQVRDGDLDALLVGVPGSYKLIGLDTVDSSLQAIVSGVIGQRAVNDALMQAGVDPAQIAAQGHVAVTTLEPVDPERGQRLVLAIVVAVLLFMSLVGYGTAVAQGVVEEKTSRVVELLLSTIKPVHLLAGKILGLGAVGLLQLLVLSAIGLAGSLAFGLLTIPTAAASALVSAVIWYLLGFFLYAAIYAAAGSTVSRQEELQTIVAPIMFPLLIPFIFAVSVLPNDPRNTLGTVLSFIPLFSPTLMPARAAMGVAPLWQVGLAVALTLASIVGVVLLAARIYRNSVLRTGARVSLKEALSPRRG</sequence>
<feature type="transmembrane region" description="Helical" evidence="5">
    <location>
        <begin position="349"/>
        <end position="371"/>
    </location>
</feature>
<feature type="transmembrane region" description="Helical" evidence="5">
    <location>
        <begin position="27"/>
        <end position="49"/>
    </location>
</feature>
<dbReference type="GO" id="GO:0140359">
    <property type="term" value="F:ABC-type transporter activity"/>
    <property type="evidence" value="ECO:0007669"/>
    <property type="project" value="InterPro"/>
</dbReference>
<evidence type="ECO:0000259" key="6">
    <source>
        <dbReference type="Pfam" id="PF12698"/>
    </source>
</evidence>
<feature type="transmembrane region" description="Helical" evidence="5">
    <location>
        <begin position="173"/>
        <end position="195"/>
    </location>
</feature>